<dbReference type="GO" id="GO:2000779">
    <property type="term" value="P:regulation of double-strand break repair"/>
    <property type="evidence" value="ECO:0007669"/>
    <property type="project" value="TreeGrafter"/>
</dbReference>
<dbReference type="PANTHER" id="PTHR13468">
    <property type="entry name" value="DEK PROTEIN"/>
    <property type="match status" value="1"/>
</dbReference>
<keyword evidence="4" id="KW-0238">DNA-binding</keyword>
<gene>
    <name evidence="9" type="ORF">Lalb_Chr12g0202321</name>
</gene>
<feature type="compositionally biased region" description="Basic residues" evidence="7">
    <location>
        <begin position="290"/>
        <end position="299"/>
    </location>
</feature>
<keyword evidence="5" id="KW-0804">Transcription</keyword>
<protein>
    <recommendedName>
        <fullName evidence="8">DEK-C domain-containing protein</fullName>
    </recommendedName>
</protein>
<comment type="caution">
    <text evidence="9">The sequence shown here is derived from an EMBL/GenBank/DDBJ whole genome shotgun (WGS) entry which is preliminary data.</text>
</comment>
<feature type="compositionally biased region" description="Acidic residues" evidence="7">
    <location>
        <begin position="327"/>
        <end position="336"/>
    </location>
</feature>
<dbReference type="GO" id="GO:0006325">
    <property type="term" value="P:chromatin organization"/>
    <property type="evidence" value="ECO:0007669"/>
    <property type="project" value="UniProtKB-KW"/>
</dbReference>
<dbReference type="GO" id="GO:0003677">
    <property type="term" value="F:DNA binding"/>
    <property type="evidence" value="ECO:0007669"/>
    <property type="project" value="UniProtKB-KW"/>
</dbReference>
<feature type="region of interest" description="Disordered" evidence="7">
    <location>
        <begin position="284"/>
        <end position="479"/>
    </location>
</feature>
<feature type="compositionally biased region" description="Basic and acidic residues" evidence="7">
    <location>
        <begin position="132"/>
        <end position="144"/>
    </location>
</feature>
<comment type="subcellular location">
    <subcellularLocation>
        <location evidence="1">Nucleus</location>
        <location evidence="1">Nucleolus</location>
    </subcellularLocation>
</comment>
<dbReference type="InterPro" id="IPR044198">
    <property type="entry name" value="DEK"/>
</dbReference>
<keyword evidence="10" id="KW-1185">Reference proteome</keyword>
<dbReference type="EMBL" id="WOCE01000012">
    <property type="protein sequence ID" value="KAE9602696.1"/>
    <property type="molecule type" value="Genomic_DNA"/>
</dbReference>
<evidence type="ECO:0000256" key="2">
    <source>
        <dbReference type="ARBA" id="ARBA00022853"/>
    </source>
</evidence>
<keyword evidence="3" id="KW-0805">Transcription regulation</keyword>
<dbReference type="InterPro" id="IPR014876">
    <property type="entry name" value="DEK_C"/>
</dbReference>
<dbReference type="GO" id="GO:0042393">
    <property type="term" value="F:histone binding"/>
    <property type="evidence" value="ECO:0007669"/>
    <property type="project" value="TreeGrafter"/>
</dbReference>
<evidence type="ECO:0000256" key="3">
    <source>
        <dbReference type="ARBA" id="ARBA00023015"/>
    </source>
</evidence>
<feature type="compositionally biased region" description="Basic and acidic residues" evidence="7">
    <location>
        <begin position="114"/>
        <end position="123"/>
    </location>
</feature>
<sequence length="547" mass="61159">MSTQTLTPDQPLHKNFTAKVEATEPNSHDVVSVQVVNSESEMKNAEDNGGEREKVEEKKDEDTDHEVEEKKNEETDHVVEEKKDDDTDHEVEEKKDEETDHEGEDEEGSDEEERESKKLEKENSPSTPLSGSEKRPVRERKSVDRYTVSSPSKFPRYSATKPLSVEQGNGTQLKDISNVAFKLSKRKPDDSLRTLHNILFGKKAKAHDLKKNIGLFSGFVWAENEEKQRAKIKEKIEKCVKDKLVDFCDILNIPISKTGLKKEEISAKLLEFLESPHATTDVLLAEKEKKGKKRTKKATTSKSSRETSAKKQKQTLPAGKKRKQSSDVEEDNDAESSDAKEDSQEDGEDISALRSESDNGESNSEEEEDQKKPCKHSSKKTVKEVQTTPVIKATAVKAAKSNKKTTKQSSSGKNATDCTSASLSKSRQSASKKQRTVKETQDNKGKVAYKKQTDESSKDLVKNEGKGKGSKNTKAEPSREDLYAVAVDTLKNADFNTATLSDILKLLGKHFDLDLMHRKAEVKDIIKDVINNMSDEEDGEEAENDDA</sequence>
<dbReference type="FunFam" id="1.10.10.60:FF:000220">
    <property type="entry name" value="DEK domain-containing chromatin associated protein"/>
    <property type="match status" value="1"/>
</dbReference>
<keyword evidence="2" id="KW-0156">Chromatin regulator</keyword>
<evidence type="ECO:0000256" key="6">
    <source>
        <dbReference type="ARBA" id="ARBA00023242"/>
    </source>
</evidence>
<dbReference type="PANTHER" id="PTHR13468:SF1">
    <property type="entry name" value="PROTEIN DEK"/>
    <property type="match status" value="1"/>
</dbReference>
<dbReference type="SUPFAM" id="SSF109715">
    <property type="entry name" value="DEK C-terminal domain"/>
    <property type="match status" value="1"/>
</dbReference>
<evidence type="ECO:0000259" key="8">
    <source>
        <dbReference type="PROSITE" id="PS51998"/>
    </source>
</evidence>
<feature type="compositionally biased region" description="Acidic residues" evidence="7">
    <location>
        <begin position="99"/>
        <end position="113"/>
    </location>
</feature>
<dbReference type="PROSITE" id="PS51998">
    <property type="entry name" value="DEK_C"/>
    <property type="match status" value="1"/>
</dbReference>
<dbReference type="Gene3D" id="1.10.10.60">
    <property type="entry name" value="Homeodomain-like"/>
    <property type="match status" value="1"/>
</dbReference>
<organism evidence="9 10">
    <name type="scientific">Lupinus albus</name>
    <name type="common">White lupine</name>
    <name type="synonym">Lupinus termis</name>
    <dbReference type="NCBI Taxonomy" id="3870"/>
    <lineage>
        <taxon>Eukaryota</taxon>
        <taxon>Viridiplantae</taxon>
        <taxon>Streptophyta</taxon>
        <taxon>Embryophyta</taxon>
        <taxon>Tracheophyta</taxon>
        <taxon>Spermatophyta</taxon>
        <taxon>Magnoliopsida</taxon>
        <taxon>eudicotyledons</taxon>
        <taxon>Gunneridae</taxon>
        <taxon>Pentapetalae</taxon>
        <taxon>rosids</taxon>
        <taxon>fabids</taxon>
        <taxon>Fabales</taxon>
        <taxon>Fabaceae</taxon>
        <taxon>Papilionoideae</taxon>
        <taxon>50 kb inversion clade</taxon>
        <taxon>genistoids sensu lato</taxon>
        <taxon>core genistoids</taxon>
        <taxon>Genisteae</taxon>
        <taxon>Lupinus</taxon>
    </lineage>
</organism>
<reference evidence="10" key="1">
    <citation type="journal article" date="2020" name="Nat. Commun.">
        <title>Genome sequence of the cluster root forming white lupin.</title>
        <authorList>
            <person name="Hufnagel B."/>
            <person name="Marques A."/>
            <person name="Soriano A."/>
            <person name="Marques L."/>
            <person name="Divol F."/>
            <person name="Doumas P."/>
            <person name="Sallet E."/>
            <person name="Mancinotti D."/>
            <person name="Carrere S."/>
            <person name="Marande W."/>
            <person name="Arribat S."/>
            <person name="Keller J."/>
            <person name="Huneau C."/>
            <person name="Blein T."/>
            <person name="Aime D."/>
            <person name="Laguerre M."/>
            <person name="Taylor J."/>
            <person name="Schubert V."/>
            <person name="Nelson M."/>
            <person name="Geu-Flores F."/>
            <person name="Crespi M."/>
            <person name="Gallardo-Guerrero K."/>
            <person name="Delaux P.-M."/>
            <person name="Salse J."/>
            <person name="Berges H."/>
            <person name="Guyot R."/>
            <person name="Gouzy J."/>
            <person name="Peret B."/>
        </authorList>
    </citation>
    <scope>NUCLEOTIDE SEQUENCE [LARGE SCALE GENOMIC DNA]</scope>
    <source>
        <strain evidence="10">cv. Amiga</strain>
    </source>
</reference>
<dbReference type="AlphaFoldDB" id="A0A6A4PMN6"/>
<keyword evidence="6" id="KW-0539">Nucleus</keyword>
<evidence type="ECO:0000256" key="4">
    <source>
        <dbReference type="ARBA" id="ARBA00023125"/>
    </source>
</evidence>
<evidence type="ECO:0000313" key="9">
    <source>
        <dbReference type="EMBL" id="KAE9602696.1"/>
    </source>
</evidence>
<name>A0A6A4PMN6_LUPAL</name>
<feature type="compositionally biased region" description="Basic and acidic residues" evidence="7">
    <location>
        <begin position="40"/>
        <end position="98"/>
    </location>
</feature>
<feature type="compositionally biased region" description="Basic and acidic residues" evidence="7">
    <location>
        <begin position="436"/>
        <end position="479"/>
    </location>
</feature>
<dbReference type="GO" id="GO:0005730">
    <property type="term" value="C:nucleolus"/>
    <property type="evidence" value="ECO:0007669"/>
    <property type="project" value="UniProtKB-SubCell"/>
</dbReference>
<dbReference type="Pfam" id="PF08766">
    <property type="entry name" value="DEK_C"/>
    <property type="match status" value="1"/>
</dbReference>
<dbReference type="Proteomes" id="UP000447434">
    <property type="component" value="Chromosome 12"/>
</dbReference>
<evidence type="ECO:0000256" key="5">
    <source>
        <dbReference type="ARBA" id="ARBA00023163"/>
    </source>
</evidence>
<feature type="domain" description="DEK-C" evidence="8">
    <location>
        <begin position="476"/>
        <end position="531"/>
    </location>
</feature>
<accession>A0A6A4PMN6</accession>
<feature type="region of interest" description="Disordered" evidence="7">
    <location>
        <begin position="34"/>
        <end position="168"/>
    </location>
</feature>
<dbReference type="OrthoDB" id="370884at2759"/>
<evidence type="ECO:0000256" key="7">
    <source>
        <dbReference type="SAM" id="MobiDB-lite"/>
    </source>
</evidence>
<proteinExistence type="predicted"/>
<feature type="compositionally biased region" description="Low complexity" evidence="7">
    <location>
        <begin position="420"/>
        <end position="429"/>
    </location>
</feature>
<evidence type="ECO:0000256" key="1">
    <source>
        <dbReference type="ARBA" id="ARBA00004604"/>
    </source>
</evidence>
<evidence type="ECO:0000313" key="10">
    <source>
        <dbReference type="Proteomes" id="UP000447434"/>
    </source>
</evidence>